<gene>
    <name evidence="1" type="ORF">X474_25880</name>
</gene>
<comment type="caution">
    <text evidence="1">The sequence shown here is derived from an EMBL/GenBank/DDBJ whole genome shotgun (WGS) entry which is preliminary data.</text>
</comment>
<dbReference type="InParanoid" id="A0A0D2G8I3"/>
<accession>A0A0D2G8I3</accession>
<organism evidence="1 2">
    <name type="scientific">Dethiosulfatarculus sandiegensis</name>
    <dbReference type="NCBI Taxonomy" id="1429043"/>
    <lineage>
        <taxon>Bacteria</taxon>
        <taxon>Pseudomonadati</taxon>
        <taxon>Thermodesulfobacteriota</taxon>
        <taxon>Desulfarculia</taxon>
        <taxon>Desulfarculales</taxon>
        <taxon>Desulfarculaceae</taxon>
        <taxon>Dethiosulfatarculus</taxon>
    </lineage>
</organism>
<dbReference type="Proteomes" id="UP000032233">
    <property type="component" value="Unassembled WGS sequence"/>
</dbReference>
<evidence type="ECO:0000313" key="2">
    <source>
        <dbReference type="Proteomes" id="UP000032233"/>
    </source>
</evidence>
<proteinExistence type="predicted"/>
<dbReference type="STRING" id="1429043.X474_25880"/>
<evidence type="ECO:0000313" key="1">
    <source>
        <dbReference type="EMBL" id="KIX11247.1"/>
    </source>
</evidence>
<dbReference type="AlphaFoldDB" id="A0A0D2G8I3"/>
<keyword evidence="2" id="KW-1185">Reference proteome</keyword>
<sequence>MGPVFLTGSLKPGEWLNPLGIMPFFWINKTPFRPEGRFDALLLQSRLRCCLRAVWALYL</sequence>
<protein>
    <submittedName>
        <fullName evidence="1">Uncharacterized protein</fullName>
    </submittedName>
</protein>
<name>A0A0D2G8I3_9BACT</name>
<dbReference type="EMBL" id="AZAC01000067">
    <property type="protein sequence ID" value="KIX11247.1"/>
    <property type="molecule type" value="Genomic_DNA"/>
</dbReference>
<reference evidence="1 2" key="1">
    <citation type="submission" date="2013-11" db="EMBL/GenBank/DDBJ databases">
        <title>Metagenomic analysis of a methanogenic consortium involved in long chain n-alkane degradation.</title>
        <authorList>
            <person name="Davidova I.A."/>
            <person name="Callaghan A.V."/>
            <person name="Wawrik B."/>
            <person name="Pruitt S."/>
            <person name="Marks C."/>
            <person name="Duncan K.E."/>
            <person name="Suflita J.M."/>
        </authorList>
    </citation>
    <scope>NUCLEOTIDE SEQUENCE [LARGE SCALE GENOMIC DNA]</scope>
    <source>
        <strain evidence="1 2">SPR</strain>
    </source>
</reference>